<comment type="similarity">
    <text evidence="2">Belongs to the CpsC/CapA family.</text>
</comment>
<feature type="domain" description="Polysaccharide chain length determinant N-terminal" evidence="9">
    <location>
        <begin position="10"/>
        <end position="99"/>
    </location>
</feature>
<keyword evidence="5 8" id="KW-1133">Transmembrane helix</keyword>
<keyword evidence="11" id="KW-1185">Reference proteome</keyword>
<dbReference type="EMBL" id="MRTP01000001">
    <property type="protein sequence ID" value="OMF58632.1"/>
    <property type="molecule type" value="Genomic_DNA"/>
</dbReference>
<evidence type="ECO:0000256" key="4">
    <source>
        <dbReference type="ARBA" id="ARBA00022692"/>
    </source>
</evidence>
<keyword evidence="6 8" id="KW-0472">Membrane</keyword>
<evidence type="ECO:0000259" key="9">
    <source>
        <dbReference type="Pfam" id="PF02706"/>
    </source>
</evidence>
<dbReference type="AlphaFoldDB" id="A0A1R1F3P0"/>
<evidence type="ECO:0000256" key="1">
    <source>
        <dbReference type="ARBA" id="ARBA00004651"/>
    </source>
</evidence>
<dbReference type="PANTHER" id="PTHR32309:SF13">
    <property type="entry name" value="FERRIC ENTEROBACTIN TRANSPORT PROTEIN FEPE"/>
    <property type="match status" value="1"/>
</dbReference>
<comment type="caution">
    <text evidence="10">The sequence shown here is derived from an EMBL/GenBank/DDBJ whole genome shotgun (WGS) entry which is preliminary data.</text>
</comment>
<proteinExistence type="inferred from homology"/>
<dbReference type="Pfam" id="PF02706">
    <property type="entry name" value="Wzz"/>
    <property type="match status" value="1"/>
</dbReference>
<evidence type="ECO:0000256" key="5">
    <source>
        <dbReference type="ARBA" id="ARBA00022989"/>
    </source>
</evidence>
<sequence>MKLGGRIMEFKLLLQMLRKRLWLIVLVVVLCSAGTGAYSIYVMKPVYEASSTMIVNKSNLDSEGKPTLDINEINSNIMLINSYKVIISSASIMEKVVAQYPGLHETAQDLMDRVEVVTTQNSQIIELKIRDASYQHAKEIVNAVSLVFKHEIPQIMKVDNISILDSTLSTSAPDPVSPNVVLNIAIAFAASFMIIVGVVLFIEYLDDTIKSDEDVERYLELTTLGAIRKMKKRDLRTRATARSNQQAGEKYASVSQ</sequence>
<accession>A0A1R1F3P0</accession>
<evidence type="ECO:0000256" key="6">
    <source>
        <dbReference type="ARBA" id="ARBA00023136"/>
    </source>
</evidence>
<gene>
    <name evidence="10" type="ORF">BK138_09005</name>
</gene>
<feature type="compositionally biased region" description="Polar residues" evidence="7">
    <location>
        <begin position="240"/>
        <end position="256"/>
    </location>
</feature>
<keyword evidence="3" id="KW-1003">Cell membrane</keyword>
<feature type="transmembrane region" description="Helical" evidence="8">
    <location>
        <begin position="180"/>
        <end position="202"/>
    </location>
</feature>
<feature type="transmembrane region" description="Helical" evidence="8">
    <location>
        <begin position="21"/>
        <end position="41"/>
    </location>
</feature>
<keyword evidence="4 8" id="KW-0812">Transmembrane</keyword>
<evidence type="ECO:0000256" key="2">
    <source>
        <dbReference type="ARBA" id="ARBA00006683"/>
    </source>
</evidence>
<dbReference type="GO" id="GO:0004713">
    <property type="term" value="F:protein tyrosine kinase activity"/>
    <property type="evidence" value="ECO:0007669"/>
    <property type="project" value="TreeGrafter"/>
</dbReference>
<dbReference type="InterPro" id="IPR003856">
    <property type="entry name" value="LPS_length_determ_N"/>
</dbReference>
<feature type="region of interest" description="Disordered" evidence="7">
    <location>
        <begin position="235"/>
        <end position="256"/>
    </location>
</feature>
<evidence type="ECO:0000256" key="3">
    <source>
        <dbReference type="ARBA" id="ARBA00022475"/>
    </source>
</evidence>
<dbReference type="InterPro" id="IPR050445">
    <property type="entry name" value="Bact_polysacc_biosynth/exp"/>
</dbReference>
<evidence type="ECO:0000313" key="11">
    <source>
        <dbReference type="Proteomes" id="UP000187172"/>
    </source>
</evidence>
<evidence type="ECO:0000313" key="10">
    <source>
        <dbReference type="EMBL" id="OMF58632.1"/>
    </source>
</evidence>
<dbReference type="STRING" id="297318.BK138_09005"/>
<dbReference type="GO" id="GO:0005886">
    <property type="term" value="C:plasma membrane"/>
    <property type="evidence" value="ECO:0007669"/>
    <property type="project" value="UniProtKB-SubCell"/>
</dbReference>
<name>A0A1R1F3P0_9BACL</name>
<protein>
    <recommendedName>
        <fullName evidence="9">Polysaccharide chain length determinant N-terminal domain-containing protein</fullName>
    </recommendedName>
</protein>
<dbReference type="PANTHER" id="PTHR32309">
    <property type="entry name" value="TYROSINE-PROTEIN KINASE"/>
    <property type="match status" value="1"/>
</dbReference>
<dbReference type="Proteomes" id="UP000187172">
    <property type="component" value="Unassembled WGS sequence"/>
</dbReference>
<comment type="subcellular location">
    <subcellularLocation>
        <location evidence="1">Cell membrane</location>
        <topology evidence="1">Multi-pass membrane protein</topology>
    </subcellularLocation>
</comment>
<reference evidence="10 11" key="1">
    <citation type="submission" date="2016-11" db="EMBL/GenBank/DDBJ databases">
        <title>Paenibacillus species isolates.</title>
        <authorList>
            <person name="Beno S.M."/>
        </authorList>
    </citation>
    <scope>NUCLEOTIDE SEQUENCE [LARGE SCALE GENOMIC DNA]</scope>
    <source>
        <strain evidence="10 11">FSL R5-0378</strain>
    </source>
</reference>
<evidence type="ECO:0000256" key="8">
    <source>
        <dbReference type="SAM" id="Phobius"/>
    </source>
</evidence>
<organism evidence="10 11">
    <name type="scientific">Paenibacillus rhizosphaerae</name>
    <dbReference type="NCBI Taxonomy" id="297318"/>
    <lineage>
        <taxon>Bacteria</taxon>
        <taxon>Bacillati</taxon>
        <taxon>Bacillota</taxon>
        <taxon>Bacilli</taxon>
        <taxon>Bacillales</taxon>
        <taxon>Paenibacillaceae</taxon>
        <taxon>Paenibacillus</taxon>
    </lineage>
</organism>
<evidence type="ECO:0000256" key="7">
    <source>
        <dbReference type="SAM" id="MobiDB-lite"/>
    </source>
</evidence>